<dbReference type="EMBL" id="CAUYUJ010017370">
    <property type="protein sequence ID" value="CAK0874198.1"/>
    <property type="molecule type" value="Genomic_DNA"/>
</dbReference>
<proteinExistence type="predicted"/>
<evidence type="ECO:0000313" key="3">
    <source>
        <dbReference type="Proteomes" id="UP001189429"/>
    </source>
</evidence>
<evidence type="ECO:0000256" key="1">
    <source>
        <dbReference type="SAM" id="MobiDB-lite"/>
    </source>
</evidence>
<evidence type="ECO:0000313" key="2">
    <source>
        <dbReference type="EMBL" id="CAK0874198.1"/>
    </source>
</evidence>
<feature type="compositionally biased region" description="Basic and acidic residues" evidence="1">
    <location>
        <begin position="340"/>
        <end position="349"/>
    </location>
</feature>
<feature type="compositionally biased region" description="Low complexity" evidence="1">
    <location>
        <begin position="280"/>
        <end position="302"/>
    </location>
</feature>
<keyword evidence="3" id="KW-1185">Reference proteome</keyword>
<gene>
    <name evidence="2" type="ORF">PCOR1329_LOCUS59171</name>
</gene>
<feature type="compositionally biased region" description="Low complexity" evidence="1">
    <location>
        <begin position="37"/>
        <end position="48"/>
    </location>
</feature>
<name>A0ABN9VP99_9DINO</name>
<feature type="region of interest" description="Disordered" evidence="1">
    <location>
        <begin position="242"/>
        <end position="378"/>
    </location>
</feature>
<feature type="region of interest" description="Disordered" evidence="1">
    <location>
        <begin position="1"/>
        <end position="69"/>
    </location>
</feature>
<comment type="caution">
    <text evidence="2">The sequence shown here is derived from an EMBL/GenBank/DDBJ whole genome shotgun (WGS) entry which is preliminary data.</text>
</comment>
<dbReference type="Proteomes" id="UP001189429">
    <property type="component" value="Unassembled WGS sequence"/>
</dbReference>
<feature type="compositionally biased region" description="Basic residues" evidence="1">
    <location>
        <begin position="14"/>
        <end position="36"/>
    </location>
</feature>
<protein>
    <submittedName>
        <fullName evidence="2">Uncharacterized protein</fullName>
    </submittedName>
</protein>
<accession>A0ABN9VP99</accession>
<organism evidence="2 3">
    <name type="scientific">Prorocentrum cordatum</name>
    <dbReference type="NCBI Taxonomy" id="2364126"/>
    <lineage>
        <taxon>Eukaryota</taxon>
        <taxon>Sar</taxon>
        <taxon>Alveolata</taxon>
        <taxon>Dinophyceae</taxon>
        <taxon>Prorocentrales</taxon>
        <taxon>Prorocentraceae</taxon>
        <taxon>Prorocentrum</taxon>
    </lineage>
</organism>
<reference evidence="2" key="1">
    <citation type="submission" date="2023-10" db="EMBL/GenBank/DDBJ databases">
        <authorList>
            <person name="Chen Y."/>
            <person name="Shah S."/>
            <person name="Dougan E. K."/>
            <person name="Thang M."/>
            <person name="Chan C."/>
        </authorList>
    </citation>
    <scope>NUCLEOTIDE SEQUENCE [LARGE SCALE GENOMIC DNA]</scope>
</reference>
<sequence>MAGATPGLTCGPRPARRWGSPHRRRTPPAARTRRSRPAAPTPRAGSPRTGRRGGRRPSPPAGRPRACPPQGCHCPPALARCTPPPLQRCASGDLAAAPPGRHEATQACLPGPPPFHAHRAHRLLPSLRIVRNWPRTPAERRRKLPEVLQEHAAGARSRAREAADFGGLGQRQLLVLHQVRDDHGRGPRYAALAVHQHRAARALLVDEVAGEIQAREHRLAPVVLDRDSMVRQVVVKDLPAANRADSADTAPSQTLPSRAACALPRKRPWHTRTIAPEALGSSRPGRSSSNSALPAPAAVSARSPPPAAGAGGASSPLPTSLGPARRAGGKGQRPSSGDSTDGHFGRRPCEANPPRCVGKAEAQPRQRPANAPKTKTRE</sequence>